<evidence type="ECO:0000259" key="7">
    <source>
        <dbReference type="PROSITE" id="PS50109"/>
    </source>
</evidence>
<dbReference type="InterPro" id="IPR003594">
    <property type="entry name" value="HATPase_dom"/>
</dbReference>
<evidence type="ECO:0000256" key="1">
    <source>
        <dbReference type="ARBA" id="ARBA00000085"/>
    </source>
</evidence>
<keyword evidence="6" id="KW-0175">Coiled coil</keyword>
<evidence type="ECO:0000256" key="4">
    <source>
        <dbReference type="ARBA" id="ARBA00022777"/>
    </source>
</evidence>
<dbReference type="PANTHER" id="PTHR43711:SF26">
    <property type="entry name" value="SENSOR HISTIDINE KINASE RCSC"/>
    <property type="match status" value="1"/>
</dbReference>
<evidence type="ECO:0000256" key="2">
    <source>
        <dbReference type="ARBA" id="ARBA00012438"/>
    </source>
</evidence>
<gene>
    <name evidence="8" type="ORF">K8I29_09755</name>
</gene>
<feature type="coiled-coil region" evidence="6">
    <location>
        <begin position="27"/>
        <end position="54"/>
    </location>
</feature>
<accession>A0A953J573</accession>
<feature type="domain" description="Histidine kinase" evidence="7">
    <location>
        <begin position="54"/>
        <end position="272"/>
    </location>
</feature>
<keyword evidence="5" id="KW-0902">Two-component regulatory system</keyword>
<dbReference type="SMART" id="SM00387">
    <property type="entry name" value="HATPase_c"/>
    <property type="match status" value="1"/>
</dbReference>
<dbReference type="Pfam" id="PF02518">
    <property type="entry name" value="HATPase_c"/>
    <property type="match status" value="1"/>
</dbReference>
<dbReference type="InterPro" id="IPR050736">
    <property type="entry name" value="Sensor_HK_Regulatory"/>
</dbReference>
<dbReference type="PROSITE" id="PS50109">
    <property type="entry name" value="HIS_KIN"/>
    <property type="match status" value="1"/>
</dbReference>
<dbReference type="PANTHER" id="PTHR43711">
    <property type="entry name" value="TWO-COMPONENT HISTIDINE KINASE"/>
    <property type="match status" value="1"/>
</dbReference>
<organism evidence="8 9">
    <name type="scientific">Candidatus Nitrobium versatile</name>
    <dbReference type="NCBI Taxonomy" id="2884831"/>
    <lineage>
        <taxon>Bacteria</taxon>
        <taxon>Pseudomonadati</taxon>
        <taxon>Nitrospirota</taxon>
        <taxon>Nitrospiria</taxon>
        <taxon>Nitrospirales</taxon>
        <taxon>Nitrospiraceae</taxon>
        <taxon>Candidatus Nitrobium</taxon>
    </lineage>
</organism>
<keyword evidence="3" id="KW-0808">Transferase</keyword>
<evidence type="ECO:0000313" key="8">
    <source>
        <dbReference type="EMBL" id="MBZ0156476.1"/>
    </source>
</evidence>
<dbReference type="InterPro" id="IPR036890">
    <property type="entry name" value="HATPase_C_sf"/>
</dbReference>
<dbReference type="EC" id="2.7.13.3" evidence="2"/>
<keyword evidence="4 8" id="KW-0418">Kinase</keyword>
<dbReference type="GO" id="GO:0000155">
    <property type="term" value="F:phosphorelay sensor kinase activity"/>
    <property type="evidence" value="ECO:0007669"/>
    <property type="project" value="InterPro"/>
</dbReference>
<dbReference type="InterPro" id="IPR005467">
    <property type="entry name" value="His_kinase_dom"/>
</dbReference>
<evidence type="ECO:0000256" key="6">
    <source>
        <dbReference type="SAM" id="Coils"/>
    </source>
</evidence>
<dbReference type="SUPFAM" id="SSF55874">
    <property type="entry name" value="ATPase domain of HSP90 chaperone/DNA topoisomerase II/histidine kinase"/>
    <property type="match status" value="1"/>
</dbReference>
<evidence type="ECO:0000256" key="5">
    <source>
        <dbReference type="ARBA" id="ARBA00023012"/>
    </source>
</evidence>
<comment type="catalytic activity">
    <reaction evidence="1">
        <text>ATP + protein L-histidine = ADP + protein N-phospho-L-histidine.</text>
        <dbReference type="EC" id="2.7.13.3"/>
    </reaction>
</comment>
<evidence type="ECO:0000313" key="9">
    <source>
        <dbReference type="Proteomes" id="UP000705867"/>
    </source>
</evidence>
<dbReference type="SUPFAM" id="SSF47384">
    <property type="entry name" value="Homodimeric domain of signal transducing histidine kinase"/>
    <property type="match status" value="1"/>
</dbReference>
<name>A0A953J573_9BACT</name>
<dbReference type="Gene3D" id="1.10.287.130">
    <property type="match status" value="1"/>
</dbReference>
<reference evidence="8" key="1">
    <citation type="journal article" date="2021" name="bioRxiv">
        <title>Unraveling nitrogen, sulfur and carbon metabolic pathways and microbial community transcriptional responses to substrate deprivation and toxicity stresses in a bioreactor mimicking anoxic brackish coastal sediment conditions.</title>
        <authorList>
            <person name="Martins P.D."/>
            <person name="Echeveste M.J."/>
            <person name="Arshad A."/>
            <person name="Kurth J."/>
            <person name="Ouboter H."/>
            <person name="Jetten M.S.M."/>
            <person name="Welte C.U."/>
        </authorList>
    </citation>
    <scope>NUCLEOTIDE SEQUENCE</scope>
    <source>
        <strain evidence="8">MAG_39</strain>
    </source>
</reference>
<protein>
    <recommendedName>
        <fullName evidence="2">histidine kinase</fullName>
        <ecNumber evidence="2">2.7.13.3</ecNumber>
    </recommendedName>
</protein>
<dbReference type="Gene3D" id="3.30.565.10">
    <property type="entry name" value="Histidine kinase-like ATPase, C-terminal domain"/>
    <property type="match status" value="1"/>
</dbReference>
<dbReference type="PRINTS" id="PR00344">
    <property type="entry name" value="BCTRLSENSOR"/>
</dbReference>
<dbReference type="EMBL" id="JAIOIV010000076">
    <property type="protein sequence ID" value="MBZ0156476.1"/>
    <property type="molecule type" value="Genomic_DNA"/>
</dbReference>
<dbReference type="InterPro" id="IPR036097">
    <property type="entry name" value="HisK_dim/P_sf"/>
</dbReference>
<dbReference type="InterPro" id="IPR004358">
    <property type="entry name" value="Sig_transdc_His_kin-like_C"/>
</dbReference>
<comment type="caution">
    <text evidence="8">The sequence shown here is derived from an EMBL/GenBank/DDBJ whole genome shotgun (WGS) entry which is preliminary data.</text>
</comment>
<dbReference type="Proteomes" id="UP000705867">
    <property type="component" value="Unassembled WGS sequence"/>
</dbReference>
<sequence length="295" mass="33156">MDTLSDITLLDEVRKRFEAHRKALYDLRMVTRKLEDVNEKLQQSEALKSNFLSNIRNEINNPLASLLVLSRELTYGNCETVQAIGNTLYSELFTLDFQLKNIITAAEIEAGETELGISRVDIDTLMRRTVDSFEHRVQEKKVTVAYDYLPGPDDGSFFWTDPSKFQTIFSNLLANAIEYSYEGGQVGIKAWRSDKHLNVIVEDFGVGLDEEEVSVIFDRFRQLDTGLSRRHKGHGLGLSVTSALVDLLYGTVSVVCKRGEGCIFTLFLPAAAPPAETGTTSADGNEFFFEEGERF</sequence>
<reference evidence="8" key="2">
    <citation type="submission" date="2021-08" db="EMBL/GenBank/DDBJ databases">
        <authorList>
            <person name="Dalcin Martins P."/>
        </authorList>
    </citation>
    <scope>NUCLEOTIDE SEQUENCE</scope>
    <source>
        <strain evidence="8">MAG_39</strain>
    </source>
</reference>
<dbReference type="AlphaFoldDB" id="A0A953J573"/>
<proteinExistence type="predicted"/>
<evidence type="ECO:0000256" key="3">
    <source>
        <dbReference type="ARBA" id="ARBA00022679"/>
    </source>
</evidence>